<sequence length="493" mass="56282">MLYKLAISSKISQIFAKNTRKNILSKSCPNICLKPCSNSRLDFVPNPISRLSLCAWCAWVCLFFSSCGIKEINLPAKDPSIYSQDALSYVAKSSKQKPQDKDAKQKLESLAKLYLKEHFSAWEITKANPDKKSVFWAQDSLLKNTGFGENLFPNSLESTKEIYERMNIKAYPSTLTKAIIIETTDVRAVPSDKPRFKRADDYPFDQWQNSLIFANTPVMITHYDTSKEWAHIQSGFVYGWVKVRDLAIINTHEREILTKIKTYILPVRDKIPIYDRKGEFLTHARVGQILGVASVVRGDYLVYIAKREISGKATLIEARLKPKDFMLFPQSFSPTLTAQIINTMIGHKYGWGGYLANRDCSAFIRDIFANFGLYMPRNSYSQGRWARNMIELDKLDRKQKEQYILENGVPFASILWLKGHIMLYIGEYKGKAMVAHSSWSVRTKKKRVATKSLLGGVVITSLYAGEENNAKDNYTLLIDRILGISNLQDKLQE</sequence>
<feature type="domain" description="NLPC/P60 N-terminal" evidence="6">
    <location>
        <begin position="57"/>
        <end position="171"/>
    </location>
</feature>
<proteinExistence type="inferred from homology"/>
<evidence type="ECO:0000313" key="10">
    <source>
        <dbReference type="Proteomes" id="UP000018731"/>
    </source>
</evidence>
<feature type="domain" description="SH3b2-type SH3" evidence="8">
    <location>
        <begin position="262"/>
        <end position="290"/>
    </location>
</feature>
<dbReference type="InterPro" id="IPR038765">
    <property type="entry name" value="Papain-like_cys_pep_sf"/>
</dbReference>
<keyword evidence="3" id="KW-0378">Hydrolase</keyword>
<dbReference type="Pfam" id="PF12913">
    <property type="entry name" value="SH3_6"/>
    <property type="match status" value="1"/>
</dbReference>
<protein>
    <recommendedName>
        <fullName evidence="11">NlpC/P60 domain-containing protein</fullName>
    </recommendedName>
</protein>
<keyword evidence="10" id="KW-1185">Reference proteome</keyword>
<dbReference type="OrthoDB" id="9799970at2"/>
<evidence type="ECO:0000259" key="7">
    <source>
        <dbReference type="Pfam" id="PF12913"/>
    </source>
</evidence>
<dbReference type="RefSeq" id="WP_023927313.1">
    <property type="nucleotide sequence ID" value="NZ_KI669454.1"/>
</dbReference>
<dbReference type="InterPro" id="IPR000064">
    <property type="entry name" value="NLP_P60_dom"/>
</dbReference>
<evidence type="ECO:0000313" key="9">
    <source>
        <dbReference type="EMBL" id="ETD25248.1"/>
    </source>
</evidence>
<dbReference type="PIRSF" id="PIRSF019015">
    <property type="entry name" value="P60_peptidase_YkfC"/>
    <property type="match status" value="1"/>
</dbReference>
<reference evidence="9 10" key="1">
    <citation type="journal article" date="2014" name="Genome Announc.">
        <title>Draft genome sequences of six enterohepatic helicobacter species isolated from humans and one from rhesus macaques.</title>
        <authorList>
            <person name="Shen Z."/>
            <person name="Sheh A."/>
            <person name="Young S.K."/>
            <person name="Abouelliel A."/>
            <person name="Ward D.V."/>
            <person name="Earl A.M."/>
            <person name="Fox J.G."/>
        </authorList>
    </citation>
    <scope>NUCLEOTIDE SEQUENCE [LARGE SCALE GENOMIC DNA]</scope>
    <source>
        <strain evidence="9 10">MIT 99-5501</strain>
    </source>
</reference>
<dbReference type="EMBL" id="AZJI01000001">
    <property type="protein sequence ID" value="ETD25248.1"/>
    <property type="molecule type" value="Genomic_DNA"/>
</dbReference>
<dbReference type="InterPro" id="IPR026864">
    <property type="entry name" value="SH3b2-type_SH3"/>
</dbReference>
<keyword evidence="2" id="KW-0645">Protease</keyword>
<dbReference type="Pfam" id="PF12912">
    <property type="entry name" value="N_NLPC_P60"/>
    <property type="match status" value="1"/>
</dbReference>
<evidence type="ECO:0008006" key="11">
    <source>
        <dbReference type="Google" id="ProtNLM"/>
    </source>
</evidence>
<accession>V8CCU8</accession>
<evidence type="ECO:0000256" key="2">
    <source>
        <dbReference type="ARBA" id="ARBA00022670"/>
    </source>
</evidence>
<dbReference type="InterPro" id="IPR027017">
    <property type="entry name" value="P60_peptidase_YkfC"/>
</dbReference>
<keyword evidence="4" id="KW-0788">Thiol protease</keyword>
<dbReference type="STRING" id="1357400.HMPREF2086_00588"/>
<dbReference type="PATRIC" id="fig|1357400.3.peg.807"/>
<organism evidence="9 10">
    <name type="scientific">Helicobacter macacae MIT 99-5501</name>
    <dbReference type="NCBI Taxonomy" id="1357400"/>
    <lineage>
        <taxon>Bacteria</taxon>
        <taxon>Pseudomonadati</taxon>
        <taxon>Campylobacterota</taxon>
        <taxon>Epsilonproteobacteria</taxon>
        <taxon>Campylobacterales</taxon>
        <taxon>Helicobacteraceae</taxon>
        <taxon>Helicobacter</taxon>
    </lineage>
</organism>
<feature type="domain" description="SH3b1" evidence="7">
    <location>
        <begin position="194"/>
        <end position="242"/>
    </location>
</feature>
<dbReference type="AlphaFoldDB" id="V8CCU8"/>
<dbReference type="GO" id="GO:0006508">
    <property type="term" value="P:proteolysis"/>
    <property type="evidence" value="ECO:0007669"/>
    <property type="project" value="UniProtKB-KW"/>
</dbReference>
<dbReference type="GO" id="GO:0008234">
    <property type="term" value="F:cysteine-type peptidase activity"/>
    <property type="evidence" value="ECO:0007669"/>
    <property type="project" value="UniProtKB-KW"/>
</dbReference>
<dbReference type="Gene3D" id="3.90.1720.10">
    <property type="entry name" value="endopeptidase domain like (from Nostoc punctiforme)"/>
    <property type="match status" value="1"/>
</dbReference>
<evidence type="ECO:0000259" key="8">
    <source>
        <dbReference type="Pfam" id="PF12914"/>
    </source>
</evidence>
<comment type="similarity">
    <text evidence="1">Belongs to the peptidase C40 family.</text>
</comment>
<gene>
    <name evidence="9" type="ORF">HMPREF2086_00588</name>
</gene>
<dbReference type="Proteomes" id="UP000018731">
    <property type="component" value="Unassembled WGS sequence"/>
</dbReference>
<feature type="domain" description="NlpC/P60" evidence="5">
    <location>
        <begin position="346"/>
        <end position="438"/>
    </location>
</feature>
<dbReference type="InterPro" id="IPR039439">
    <property type="entry name" value="SH3b1_dom"/>
</dbReference>
<comment type="caution">
    <text evidence="9">The sequence shown here is derived from an EMBL/GenBank/DDBJ whole genome shotgun (WGS) entry which is preliminary data.</text>
</comment>
<dbReference type="InterPro" id="IPR025606">
    <property type="entry name" value="NLPC/P60_N_dom"/>
</dbReference>
<evidence type="ECO:0000256" key="4">
    <source>
        <dbReference type="ARBA" id="ARBA00022807"/>
    </source>
</evidence>
<dbReference type="Pfam" id="PF12914">
    <property type="entry name" value="SH3_7"/>
    <property type="match status" value="1"/>
</dbReference>
<evidence type="ECO:0000256" key="3">
    <source>
        <dbReference type="ARBA" id="ARBA00022801"/>
    </source>
</evidence>
<evidence type="ECO:0000259" key="6">
    <source>
        <dbReference type="Pfam" id="PF12912"/>
    </source>
</evidence>
<name>V8CCU8_9HELI</name>
<dbReference type="SUPFAM" id="SSF54001">
    <property type="entry name" value="Cysteine proteinases"/>
    <property type="match status" value="1"/>
</dbReference>
<dbReference type="HOGENOM" id="CLU_028171_1_0_7"/>
<evidence type="ECO:0000259" key="5">
    <source>
        <dbReference type="Pfam" id="PF00877"/>
    </source>
</evidence>
<dbReference type="eggNOG" id="COG0791">
    <property type="taxonomic scope" value="Bacteria"/>
</dbReference>
<dbReference type="Pfam" id="PF00877">
    <property type="entry name" value="NLPC_P60"/>
    <property type="match status" value="1"/>
</dbReference>
<evidence type="ECO:0000256" key="1">
    <source>
        <dbReference type="ARBA" id="ARBA00007074"/>
    </source>
</evidence>